<protein>
    <recommendedName>
        <fullName evidence="2">Uncharacterized protein TP-0789 domain-containing protein</fullName>
    </recommendedName>
</protein>
<feature type="domain" description="Uncharacterized protein TP-0789" evidence="2">
    <location>
        <begin position="81"/>
        <end position="271"/>
    </location>
</feature>
<feature type="chain" id="PRO_5046689998" description="Uncharacterized protein TP-0789 domain-containing protein" evidence="1">
    <location>
        <begin position="21"/>
        <end position="288"/>
    </location>
</feature>
<evidence type="ECO:0000313" key="4">
    <source>
        <dbReference type="Proteomes" id="UP001320148"/>
    </source>
</evidence>
<dbReference type="RefSeq" id="WP_236891968.1">
    <property type="nucleotide sequence ID" value="NZ_AP024488.1"/>
</dbReference>
<evidence type="ECO:0000256" key="1">
    <source>
        <dbReference type="SAM" id="SignalP"/>
    </source>
</evidence>
<proteinExistence type="predicted"/>
<accession>A0ABM7PF37</accession>
<keyword evidence="4" id="KW-1185">Reference proteome</keyword>
<dbReference type="Pfam" id="PF17131">
    <property type="entry name" value="LolA_like"/>
    <property type="match status" value="1"/>
</dbReference>
<dbReference type="CDD" id="cd16329">
    <property type="entry name" value="LolA_like"/>
    <property type="match status" value="1"/>
</dbReference>
<evidence type="ECO:0000259" key="2">
    <source>
        <dbReference type="Pfam" id="PF17131"/>
    </source>
</evidence>
<dbReference type="EMBL" id="AP024488">
    <property type="protein sequence ID" value="BCS95684.1"/>
    <property type="molecule type" value="Genomic_DNA"/>
</dbReference>
<feature type="signal peptide" evidence="1">
    <location>
        <begin position="1"/>
        <end position="20"/>
    </location>
</feature>
<name>A0ABM7PF37_9BACT</name>
<keyword evidence="1" id="KW-0732">Signal</keyword>
<sequence>MKKILLICISIIMCGSPVFAQSALDIMRRVDDRDDGNSLISRIRMTSYRYAVRDGKSVPAENPRVKVMDFIRKDYGPKEKDHKSITILLEPGRERGISFLQYDYEEVGRDTDQWMYLSALGKVKRIVSGNENEPKTGSFFGSEFNYEDMESYNLADYTYTILGDEIYRKKTCWVIEATPVTRKAVTSNYSRAIMWIDKERDLILKSDLFNRNGRKEKQILYGKIETIEGILVPRKVIVTNLLNQRRTVMAYETIALNRPVEEMFLTRRTLTDKGFRERKLKEYQNVSR</sequence>
<organism evidence="3 4">
    <name type="scientific">Desulfoluna limicola</name>
    <dbReference type="NCBI Taxonomy" id="2810562"/>
    <lineage>
        <taxon>Bacteria</taxon>
        <taxon>Pseudomonadati</taxon>
        <taxon>Thermodesulfobacteriota</taxon>
        <taxon>Desulfobacteria</taxon>
        <taxon>Desulfobacterales</taxon>
        <taxon>Desulfolunaceae</taxon>
        <taxon>Desulfoluna</taxon>
    </lineage>
</organism>
<gene>
    <name evidence="3" type="ORF">DSLASN_13160</name>
</gene>
<dbReference type="Proteomes" id="UP001320148">
    <property type="component" value="Chromosome"/>
</dbReference>
<reference evidence="3 4" key="1">
    <citation type="submission" date="2021-02" db="EMBL/GenBank/DDBJ databases">
        <title>Complete genome of Desulfoluna sp. strain ASN36.</title>
        <authorList>
            <person name="Takahashi A."/>
            <person name="Kojima H."/>
            <person name="Fukui M."/>
        </authorList>
    </citation>
    <scope>NUCLEOTIDE SEQUENCE [LARGE SCALE GENOMIC DNA]</scope>
    <source>
        <strain evidence="3 4">ASN36</strain>
    </source>
</reference>
<dbReference type="Gene3D" id="2.50.20.10">
    <property type="entry name" value="Lipoprotein localisation LolA/LolB/LppX"/>
    <property type="match status" value="1"/>
</dbReference>
<dbReference type="InterPro" id="IPR033399">
    <property type="entry name" value="TP_0789-like"/>
</dbReference>
<evidence type="ECO:0000313" key="3">
    <source>
        <dbReference type="EMBL" id="BCS95684.1"/>
    </source>
</evidence>